<organism evidence="1 2">
    <name type="scientific">Halonotius terrestris</name>
    <dbReference type="NCBI Taxonomy" id="2487750"/>
    <lineage>
        <taxon>Archaea</taxon>
        <taxon>Methanobacteriati</taxon>
        <taxon>Methanobacteriota</taxon>
        <taxon>Stenosarchaea group</taxon>
        <taxon>Halobacteria</taxon>
        <taxon>Halobacteriales</taxon>
        <taxon>Haloferacaceae</taxon>
        <taxon>Halonotius</taxon>
    </lineage>
</organism>
<dbReference type="PROSITE" id="PS51257">
    <property type="entry name" value="PROKAR_LIPOPROTEIN"/>
    <property type="match status" value="1"/>
</dbReference>
<gene>
    <name evidence="1" type="ORF">EGH24_05620</name>
</gene>
<dbReference type="OrthoDB" id="205286at2157"/>
<sequence>MYTRRRALALGALGIGSLSGCSGAADLATGDGPIEREADPAVLADSAVDDAGYELRTQEERTLEREVSAGGETRTIIATNQVALYDKTINDIEQASLFGVISTPGFSFAGQTLNPVADWENERLLELVADQFPGLRDASETSSYAETVLGTDITVSKFDGVATFGGQEFDVYIYVASVVNEGDVVIGAGGYPQAFDSAESGNIESFFTAIEHPAEQ</sequence>
<dbReference type="Proteomes" id="UP000705823">
    <property type="component" value="Unassembled WGS sequence"/>
</dbReference>
<reference evidence="1" key="1">
    <citation type="submission" date="2019-02" db="EMBL/GenBank/DDBJ databases">
        <title>Halonotius sp. a new haloarchaeum isolated from saline soil.</title>
        <authorList>
            <person name="Duran-Viseras A."/>
            <person name="Sanchez-Porro C."/>
            <person name="Ventosa A."/>
        </authorList>
    </citation>
    <scope>NUCLEOTIDE SEQUENCE</scope>
    <source>
        <strain evidence="1">F15B</strain>
    </source>
</reference>
<dbReference type="EMBL" id="RKLU01000002">
    <property type="protein sequence ID" value="TQQ82915.1"/>
    <property type="molecule type" value="Genomic_DNA"/>
</dbReference>
<comment type="caution">
    <text evidence="1">The sequence shown here is derived from an EMBL/GenBank/DDBJ whole genome shotgun (WGS) entry which is preliminary data.</text>
</comment>
<name>A0A8J8PAR0_9EURY</name>
<accession>A0A8J8PAR0</accession>
<dbReference type="Pfam" id="PF20127">
    <property type="entry name" value="DUF6517"/>
    <property type="match status" value="1"/>
</dbReference>
<dbReference type="InterPro" id="IPR045396">
    <property type="entry name" value="DUF6517"/>
</dbReference>
<proteinExistence type="predicted"/>
<protein>
    <submittedName>
        <fullName evidence="1">Uncharacterized protein</fullName>
    </submittedName>
</protein>
<evidence type="ECO:0000313" key="1">
    <source>
        <dbReference type="EMBL" id="TQQ82915.1"/>
    </source>
</evidence>
<evidence type="ECO:0000313" key="2">
    <source>
        <dbReference type="Proteomes" id="UP000705823"/>
    </source>
</evidence>
<keyword evidence="2" id="KW-1185">Reference proteome</keyword>
<dbReference type="AlphaFoldDB" id="A0A8J8PAR0"/>
<dbReference type="RefSeq" id="WP_142979180.1">
    <property type="nucleotide sequence ID" value="NZ_RKLU01000002.1"/>
</dbReference>